<dbReference type="RefSeq" id="WP_379523626.1">
    <property type="nucleotide sequence ID" value="NZ_JBHSPA010000109.1"/>
</dbReference>
<accession>A0ABW1DAD8</accession>
<proteinExistence type="predicted"/>
<organism evidence="1 2">
    <name type="scientific">Nonomuraea insulae</name>
    <dbReference type="NCBI Taxonomy" id="1616787"/>
    <lineage>
        <taxon>Bacteria</taxon>
        <taxon>Bacillati</taxon>
        <taxon>Actinomycetota</taxon>
        <taxon>Actinomycetes</taxon>
        <taxon>Streptosporangiales</taxon>
        <taxon>Streptosporangiaceae</taxon>
        <taxon>Nonomuraea</taxon>
    </lineage>
</organism>
<protein>
    <submittedName>
        <fullName evidence="1">Uncharacterized protein</fullName>
    </submittedName>
</protein>
<name>A0ABW1DAD8_9ACTN</name>
<evidence type="ECO:0000313" key="2">
    <source>
        <dbReference type="Proteomes" id="UP001596058"/>
    </source>
</evidence>
<comment type="caution">
    <text evidence="1">The sequence shown here is derived from an EMBL/GenBank/DDBJ whole genome shotgun (WGS) entry which is preliminary data.</text>
</comment>
<dbReference type="Proteomes" id="UP001596058">
    <property type="component" value="Unassembled WGS sequence"/>
</dbReference>
<gene>
    <name evidence="1" type="ORF">ACFPZ3_61075</name>
</gene>
<reference evidence="2" key="1">
    <citation type="journal article" date="2019" name="Int. J. Syst. Evol. Microbiol.">
        <title>The Global Catalogue of Microorganisms (GCM) 10K type strain sequencing project: providing services to taxonomists for standard genome sequencing and annotation.</title>
        <authorList>
            <consortium name="The Broad Institute Genomics Platform"/>
            <consortium name="The Broad Institute Genome Sequencing Center for Infectious Disease"/>
            <person name="Wu L."/>
            <person name="Ma J."/>
        </authorList>
    </citation>
    <scope>NUCLEOTIDE SEQUENCE [LARGE SCALE GENOMIC DNA]</scope>
    <source>
        <strain evidence="2">CCUG 53903</strain>
    </source>
</reference>
<keyword evidence="2" id="KW-1185">Reference proteome</keyword>
<sequence length="59" mass="6481">MHAGGVMRAGDGAYVNLSRPAAARAVLDEVLRRRWGEDVELDGWAMFDAVLARIPEADR</sequence>
<dbReference type="EMBL" id="JBHSPA010000109">
    <property type="protein sequence ID" value="MFC5834210.1"/>
    <property type="molecule type" value="Genomic_DNA"/>
</dbReference>
<evidence type="ECO:0000313" key="1">
    <source>
        <dbReference type="EMBL" id="MFC5834210.1"/>
    </source>
</evidence>